<evidence type="ECO:0000256" key="4">
    <source>
        <dbReference type="ARBA" id="ARBA00022692"/>
    </source>
</evidence>
<feature type="transmembrane region" description="Helical" evidence="7">
    <location>
        <begin position="126"/>
        <end position="147"/>
    </location>
</feature>
<evidence type="ECO:0000313" key="10">
    <source>
        <dbReference type="Proteomes" id="UP000051655"/>
    </source>
</evidence>
<feature type="transmembrane region" description="Helical" evidence="7">
    <location>
        <begin position="68"/>
        <end position="87"/>
    </location>
</feature>
<evidence type="ECO:0000259" key="8">
    <source>
        <dbReference type="PROSITE" id="PS50850"/>
    </source>
</evidence>
<reference evidence="9 10" key="1">
    <citation type="journal article" date="2015" name="Genome Announc.">
        <title>Expanding the biotechnology potential of lactobacilli through comparative genomics of 213 strains and associated genera.</title>
        <authorList>
            <person name="Sun Z."/>
            <person name="Harris H.M."/>
            <person name="McCann A."/>
            <person name="Guo C."/>
            <person name="Argimon S."/>
            <person name="Zhang W."/>
            <person name="Yang X."/>
            <person name="Jeffery I.B."/>
            <person name="Cooney J.C."/>
            <person name="Kagawa T.F."/>
            <person name="Liu W."/>
            <person name="Song Y."/>
            <person name="Salvetti E."/>
            <person name="Wrobel A."/>
            <person name="Rasinkangas P."/>
            <person name="Parkhill J."/>
            <person name="Rea M.C."/>
            <person name="O'Sullivan O."/>
            <person name="Ritari J."/>
            <person name="Douillard F.P."/>
            <person name="Paul Ross R."/>
            <person name="Yang R."/>
            <person name="Briner A.E."/>
            <person name="Felis G.E."/>
            <person name="de Vos W.M."/>
            <person name="Barrangou R."/>
            <person name="Klaenhammer T.R."/>
            <person name="Caufield P.W."/>
            <person name="Cui Y."/>
            <person name="Zhang H."/>
            <person name="O'Toole P.W."/>
        </authorList>
    </citation>
    <scope>NUCLEOTIDE SEQUENCE [LARGE SCALE GENOMIC DNA]</scope>
    <source>
        <strain evidence="9 10">DSM 20593</strain>
    </source>
</reference>
<accession>A0A0R2JCN7</accession>
<dbReference type="Pfam" id="PF07690">
    <property type="entry name" value="MFS_1"/>
    <property type="match status" value="1"/>
</dbReference>
<dbReference type="InterPro" id="IPR020846">
    <property type="entry name" value="MFS_dom"/>
</dbReference>
<evidence type="ECO:0000256" key="5">
    <source>
        <dbReference type="ARBA" id="ARBA00022989"/>
    </source>
</evidence>
<feature type="transmembrane region" description="Helical" evidence="7">
    <location>
        <begin position="153"/>
        <end position="171"/>
    </location>
</feature>
<feature type="transmembrane region" description="Helical" evidence="7">
    <location>
        <begin position="294"/>
        <end position="319"/>
    </location>
</feature>
<dbReference type="PANTHER" id="PTHR23517:SF10">
    <property type="entry name" value="MAJOR FACILITATOR SUPERFAMILY (MFS) PROFILE DOMAIN-CONTAINING PROTEIN"/>
    <property type="match status" value="1"/>
</dbReference>
<dbReference type="STRING" id="1616.IV73_GL000856"/>
<keyword evidence="3" id="KW-1003">Cell membrane</keyword>
<name>A0A0R2JCN7_9LACO</name>
<comment type="caution">
    <text evidence="9">The sequence shown here is derived from an EMBL/GenBank/DDBJ whole genome shotgun (WGS) entry which is preliminary data.</text>
</comment>
<evidence type="ECO:0000256" key="1">
    <source>
        <dbReference type="ARBA" id="ARBA00004651"/>
    </source>
</evidence>
<dbReference type="GO" id="GO:0005886">
    <property type="term" value="C:plasma membrane"/>
    <property type="evidence" value="ECO:0007669"/>
    <property type="project" value="UniProtKB-SubCell"/>
</dbReference>
<feature type="transmembrane region" description="Helical" evidence="7">
    <location>
        <begin position="5"/>
        <end position="24"/>
    </location>
</feature>
<dbReference type="GO" id="GO:0022857">
    <property type="term" value="F:transmembrane transporter activity"/>
    <property type="evidence" value="ECO:0007669"/>
    <property type="project" value="InterPro"/>
</dbReference>
<keyword evidence="10" id="KW-1185">Reference proteome</keyword>
<evidence type="ECO:0000256" key="7">
    <source>
        <dbReference type="SAM" id="Phobius"/>
    </source>
</evidence>
<dbReference type="InterPro" id="IPR011701">
    <property type="entry name" value="MFS"/>
</dbReference>
<dbReference type="InterPro" id="IPR036259">
    <property type="entry name" value="MFS_trans_sf"/>
</dbReference>
<feature type="transmembrane region" description="Helical" evidence="7">
    <location>
        <begin position="238"/>
        <end position="258"/>
    </location>
</feature>
<keyword evidence="2" id="KW-0813">Transport</keyword>
<dbReference type="Gene3D" id="1.20.1250.20">
    <property type="entry name" value="MFS general substrate transporter like domains"/>
    <property type="match status" value="2"/>
</dbReference>
<feature type="transmembrane region" description="Helical" evidence="7">
    <location>
        <begin position="93"/>
        <end position="114"/>
    </location>
</feature>
<gene>
    <name evidence="9" type="ORF">IV73_GL000856</name>
</gene>
<feature type="domain" description="Major facilitator superfamily (MFS) profile" evidence="8">
    <location>
        <begin position="2"/>
        <end position="385"/>
    </location>
</feature>
<sequence>MALKWLLIASFINNFALGFIWPLTSIYLHDQLHQTLVVVGWVMLMNALGQMLGSLISGYLFDRFQPFNLIRLGVGVMALSQVAFILWHGWPAYPIILTITGLFSGWNTAAINSYGTQVHNHDGRYVFNMLYFIANFGMVFATALVGVIYNYGIVWLFLISLVMYGILLVVLQRHFNFTVQNVEVEDDQAPQASKQLPKWNARVVFSVVVGLSVLWIAYSQWQGNLSVYMSDDLHLPLWQYSMLWTINGLLIAVIQLSMNALNLAESERNMRLQIFGGIACFGLAFLFLPFVKTFWGFAIAMTITTFGEATAFPMIPALINELTPAKLKGRFQGLAAAAPAAGKAVGPLLGGMMIERFNYQTMFYSASGLVGVTLIVVMFILMTGAKYVKKY</sequence>
<organism evidence="9 10">
    <name type="scientific">Weissella kandleri</name>
    <dbReference type="NCBI Taxonomy" id="1616"/>
    <lineage>
        <taxon>Bacteria</taxon>
        <taxon>Bacillati</taxon>
        <taxon>Bacillota</taxon>
        <taxon>Bacilli</taxon>
        <taxon>Lactobacillales</taxon>
        <taxon>Lactobacillaceae</taxon>
        <taxon>Weissella</taxon>
    </lineage>
</organism>
<dbReference type="PATRIC" id="fig|1616.3.peg.876"/>
<dbReference type="PROSITE" id="PS50850">
    <property type="entry name" value="MFS"/>
    <property type="match status" value="1"/>
</dbReference>
<protein>
    <recommendedName>
        <fullName evidence="8">Major facilitator superfamily (MFS) profile domain-containing protein</fullName>
    </recommendedName>
</protein>
<evidence type="ECO:0000256" key="2">
    <source>
        <dbReference type="ARBA" id="ARBA00022448"/>
    </source>
</evidence>
<proteinExistence type="predicted"/>
<feature type="transmembrane region" description="Helical" evidence="7">
    <location>
        <begin position="331"/>
        <end position="350"/>
    </location>
</feature>
<keyword evidence="5 7" id="KW-1133">Transmembrane helix</keyword>
<feature type="transmembrane region" description="Helical" evidence="7">
    <location>
        <begin position="362"/>
        <end position="382"/>
    </location>
</feature>
<feature type="transmembrane region" description="Helical" evidence="7">
    <location>
        <begin position="199"/>
        <end position="218"/>
    </location>
</feature>
<comment type="subcellular location">
    <subcellularLocation>
        <location evidence="1">Cell membrane</location>
        <topology evidence="1">Multi-pass membrane protein</topology>
    </subcellularLocation>
</comment>
<dbReference type="InterPro" id="IPR050171">
    <property type="entry name" value="MFS_Transporters"/>
</dbReference>
<keyword evidence="6 7" id="KW-0472">Membrane</keyword>
<dbReference type="EMBL" id="JQBP01000003">
    <property type="protein sequence ID" value="KRN75096.1"/>
    <property type="molecule type" value="Genomic_DNA"/>
</dbReference>
<keyword evidence="4 7" id="KW-0812">Transmembrane</keyword>
<evidence type="ECO:0000313" key="9">
    <source>
        <dbReference type="EMBL" id="KRN75096.1"/>
    </source>
</evidence>
<dbReference type="PANTHER" id="PTHR23517">
    <property type="entry name" value="RESISTANCE PROTEIN MDTM, PUTATIVE-RELATED-RELATED"/>
    <property type="match status" value="1"/>
</dbReference>
<dbReference type="Proteomes" id="UP000051655">
    <property type="component" value="Unassembled WGS sequence"/>
</dbReference>
<dbReference type="SUPFAM" id="SSF103473">
    <property type="entry name" value="MFS general substrate transporter"/>
    <property type="match status" value="1"/>
</dbReference>
<feature type="transmembrane region" description="Helical" evidence="7">
    <location>
        <begin position="270"/>
        <end position="288"/>
    </location>
</feature>
<feature type="transmembrane region" description="Helical" evidence="7">
    <location>
        <begin position="36"/>
        <end position="61"/>
    </location>
</feature>
<dbReference type="AlphaFoldDB" id="A0A0R2JCN7"/>
<dbReference type="CDD" id="cd17329">
    <property type="entry name" value="MFS_MdtH_MDR_like"/>
    <property type="match status" value="1"/>
</dbReference>
<evidence type="ECO:0000256" key="3">
    <source>
        <dbReference type="ARBA" id="ARBA00022475"/>
    </source>
</evidence>
<evidence type="ECO:0000256" key="6">
    <source>
        <dbReference type="ARBA" id="ARBA00023136"/>
    </source>
</evidence>